<accession>A0A3E1NNA1</accession>
<keyword evidence="3" id="KW-1185">Reference proteome</keyword>
<comment type="caution">
    <text evidence="2">The sequence shown here is derived from an EMBL/GenBank/DDBJ whole genome shotgun (WGS) entry which is preliminary data.</text>
</comment>
<keyword evidence="1" id="KW-0732">Signal</keyword>
<feature type="chain" id="PRO_5017669086" evidence="1">
    <location>
        <begin position="19"/>
        <end position="329"/>
    </location>
</feature>
<dbReference type="AlphaFoldDB" id="A0A3E1NNA1"/>
<sequence>MRPLIFFLFLTAALQGSAQQNVQFSQYIFNGLSVNPAYAGYKGAWYLNTIARQQWTGLPGAPRTFGVSFDGPLRNDKDKAGMGLGVQVMADMLGPQKAYSIYASYAYSIPLNENRTRHLSFGLGVGASQYHLDGNNLQYFDAEDAVFPGGGVNTVTPDARFGIYYHAPSVFISVAALNLFSQYLTSDYKWNGYDYKNIRKTMHLYVSAGFMVSLSDQVKLKPSVMMKDDLKGPTNIDFNAMLLIDRVFWIGGSYRTALPVWRKALPSGLDPKNAASAIIEYSINDTYRIGYAYDININELANAQSGSHEISVGILFHSKKYSVSSPRYF</sequence>
<dbReference type="EMBL" id="QTJV01000021">
    <property type="protein sequence ID" value="RFM29402.1"/>
    <property type="molecule type" value="Genomic_DNA"/>
</dbReference>
<dbReference type="Proteomes" id="UP000261174">
    <property type="component" value="Unassembled WGS sequence"/>
</dbReference>
<protein>
    <submittedName>
        <fullName evidence="2">Type IX secretion system membrane protein PorP/SprF</fullName>
    </submittedName>
</protein>
<evidence type="ECO:0000313" key="2">
    <source>
        <dbReference type="EMBL" id="RFM29402.1"/>
    </source>
</evidence>
<name>A0A3E1NNA1_9BACT</name>
<dbReference type="InterPro" id="IPR019861">
    <property type="entry name" value="PorP/SprF_Bacteroidetes"/>
</dbReference>
<dbReference type="NCBIfam" id="TIGR03519">
    <property type="entry name" value="T9SS_PorP_fam"/>
    <property type="match status" value="1"/>
</dbReference>
<dbReference type="RefSeq" id="WP_116857717.1">
    <property type="nucleotide sequence ID" value="NZ_QTJV01000021.1"/>
</dbReference>
<organism evidence="2 3">
    <name type="scientific">Chitinophaga silvisoli</name>
    <dbReference type="NCBI Taxonomy" id="2291814"/>
    <lineage>
        <taxon>Bacteria</taxon>
        <taxon>Pseudomonadati</taxon>
        <taxon>Bacteroidota</taxon>
        <taxon>Chitinophagia</taxon>
        <taxon>Chitinophagales</taxon>
        <taxon>Chitinophagaceae</taxon>
        <taxon>Chitinophaga</taxon>
    </lineage>
</organism>
<reference evidence="2 3" key="1">
    <citation type="submission" date="2018-08" db="EMBL/GenBank/DDBJ databases">
        <title>Chitinophaga sp. K20C18050901, a novel bacterium isolated from forest soil.</title>
        <authorList>
            <person name="Wang C."/>
        </authorList>
    </citation>
    <scope>NUCLEOTIDE SEQUENCE [LARGE SCALE GENOMIC DNA]</scope>
    <source>
        <strain evidence="2 3">K20C18050901</strain>
    </source>
</reference>
<evidence type="ECO:0000256" key="1">
    <source>
        <dbReference type="SAM" id="SignalP"/>
    </source>
</evidence>
<gene>
    <name evidence="2" type="ORF">DXN04_33140</name>
</gene>
<feature type="signal peptide" evidence="1">
    <location>
        <begin position="1"/>
        <end position="18"/>
    </location>
</feature>
<evidence type="ECO:0000313" key="3">
    <source>
        <dbReference type="Proteomes" id="UP000261174"/>
    </source>
</evidence>
<proteinExistence type="predicted"/>
<dbReference type="Pfam" id="PF11751">
    <property type="entry name" value="PorP_SprF"/>
    <property type="match status" value="1"/>
</dbReference>
<dbReference type="OrthoDB" id="626665at2"/>